<keyword evidence="5 8" id="KW-0378">Hydrolase</keyword>
<feature type="binding site" evidence="7">
    <location>
        <position position="83"/>
    </location>
    <ligand>
        <name>Mg(2+)</name>
        <dbReference type="ChEBI" id="CHEBI:18420"/>
        <label>1</label>
        <note>catalytic</note>
    </ligand>
</feature>
<dbReference type="GO" id="GO:0046854">
    <property type="term" value="P:phosphatidylinositol phosphate biosynthetic process"/>
    <property type="evidence" value="ECO:0007669"/>
    <property type="project" value="InterPro"/>
</dbReference>
<comment type="caution">
    <text evidence="9">The sequence shown here is derived from an EMBL/GenBank/DDBJ whole genome shotgun (WGS) entry which is preliminary data.</text>
</comment>
<dbReference type="Pfam" id="PF00459">
    <property type="entry name" value="Inositol_P"/>
    <property type="match status" value="1"/>
</dbReference>
<feature type="binding site" evidence="7">
    <location>
        <position position="84"/>
    </location>
    <ligand>
        <name>Mg(2+)</name>
        <dbReference type="ChEBI" id="CHEBI:18420"/>
        <label>1</label>
        <note>catalytic</note>
    </ligand>
</feature>
<protein>
    <recommendedName>
        <fullName evidence="8">Inositol-1-monophosphatase</fullName>
        <ecNumber evidence="8">3.1.3.25</ecNumber>
    </recommendedName>
</protein>
<dbReference type="GO" id="GO:0007165">
    <property type="term" value="P:signal transduction"/>
    <property type="evidence" value="ECO:0007669"/>
    <property type="project" value="TreeGrafter"/>
</dbReference>
<dbReference type="PRINTS" id="PR00377">
    <property type="entry name" value="IMPHPHTASES"/>
</dbReference>
<gene>
    <name evidence="9" type="ORF">ENQ76_10220</name>
</gene>
<dbReference type="PANTHER" id="PTHR20854">
    <property type="entry name" value="INOSITOL MONOPHOSPHATASE"/>
    <property type="match status" value="1"/>
</dbReference>
<dbReference type="InterPro" id="IPR020550">
    <property type="entry name" value="Inositol_monophosphatase_CS"/>
</dbReference>
<evidence type="ECO:0000256" key="8">
    <source>
        <dbReference type="RuleBase" id="RU364068"/>
    </source>
</evidence>
<dbReference type="FunFam" id="3.30.540.10:FF:000003">
    <property type="entry name" value="Inositol-1-monophosphatase"/>
    <property type="match status" value="1"/>
</dbReference>
<dbReference type="EMBL" id="DSOK01000290">
    <property type="protein sequence ID" value="HEN15828.1"/>
    <property type="molecule type" value="Genomic_DNA"/>
</dbReference>
<reference evidence="9" key="1">
    <citation type="journal article" date="2020" name="mSystems">
        <title>Genome- and Community-Level Interaction Insights into Carbon Utilization and Element Cycling Functions of Hydrothermarchaeota in Hydrothermal Sediment.</title>
        <authorList>
            <person name="Zhou Z."/>
            <person name="Liu Y."/>
            <person name="Xu W."/>
            <person name="Pan J."/>
            <person name="Luo Z.H."/>
            <person name="Li M."/>
        </authorList>
    </citation>
    <scope>NUCLEOTIDE SEQUENCE [LARGE SCALE GENOMIC DNA]</scope>
    <source>
        <strain evidence="9">SpSt-339</strain>
    </source>
</reference>
<comment type="similarity">
    <text evidence="3 8">Belongs to the inositol monophosphatase superfamily.</text>
</comment>
<dbReference type="InterPro" id="IPR033942">
    <property type="entry name" value="IMPase"/>
</dbReference>
<evidence type="ECO:0000256" key="4">
    <source>
        <dbReference type="ARBA" id="ARBA00022723"/>
    </source>
</evidence>
<evidence type="ECO:0000313" key="9">
    <source>
        <dbReference type="EMBL" id="HEN15828.1"/>
    </source>
</evidence>
<dbReference type="SUPFAM" id="SSF56655">
    <property type="entry name" value="Carbohydrate phosphatase"/>
    <property type="match status" value="1"/>
</dbReference>
<feature type="binding site" evidence="7">
    <location>
        <position position="81"/>
    </location>
    <ligand>
        <name>Mg(2+)</name>
        <dbReference type="ChEBI" id="CHEBI:18420"/>
        <label>1</label>
        <note>catalytic</note>
    </ligand>
</feature>
<feature type="binding site" evidence="7">
    <location>
        <position position="64"/>
    </location>
    <ligand>
        <name>Mg(2+)</name>
        <dbReference type="ChEBI" id="CHEBI:18420"/>
        <label>1</label>
        <note>catalytic</note>
    </ligand>
</feature>
<feature type="binding site" evidence="7">
    <location>
        <position position="208"/>
    </location>
    <ligand>
        <name>Mg(2+)</name>
        <dbReference type="ChEBI" id="CHEBI:18420"/>
        <label>1</label>
        <note>catalytic</note>
    </ligand>
</feature>
<evidence type="ECO:0000256" key="3">
    <source>
        <dbReference type="ARBA" id="ARBA00009759"/>
    </source>
</evidence>
<proteinExistence type="inferred from homology"/>
<dbReference type="GO" id="GO:0046872">
    <property type="term" value="F:metal ion binding"/>
    <property type="evidence" value="ECO:0007669"/>
    <property type="project" value="UniProtKB-KW"/>
</dbReference>
<dbReference type="InterPro" id="IPR020583">
    <property type="entry name" value="Inositol_monoP_metal-BS"/>
</dbReference>
<dbReference type="GO" id="GO:0006020">
    <property type="term" value="P:inositol metabolic process"/>
    <property type="evidence" value="ECO:0007669"/>
    <property type="project" value="TreeGrafter"/>
</dbReference>
<sequence>MREFMHAAEEAARIGGQVLRHWSSKFTVREKSRANLVTEADHASQQAIHEFLARRYPQHGFLGEEGLDHDRPESAFRWVIDPLDGTTNYVHGFPYYAVSIGLEQHGEVVAAAVYNPVSEEMFLAAAGHGAWLNRQPLRCSSIEALPEAMLIGSLPTASDPQDPAVRRFVNMIGKAQTVQRTGSAAMNLAYLAAGRIDGFWSTSLHPWDMAAGILLVREAGGRVTRLDGSPFRLIEPNLLASNGTALHEALSERLR</sequence>
<dbReference type="PROSITE" id="PS00629">
    <property type="entry name" value="IMP_1"/>
    <property type="match status" value="1"/>
</dbReference>
<dbReference type="Gene3D" id="3.30.540.10">
    <property type="entry name" value="Fructose-1,6-Bisphosphatase, subunit A, domain 1"/>
    <property type="match status" value="1"/>
</dbReference>
<dbReference type="CDD" id="cd01639">
    <property type="entry name" value="IMPase"/>
    <property type="match status" value="1"/>
</dbReference>
<evidence type="ECO:0000256" key="2">
    <source>
        <dbReference type="ARBA" id="ARBA00001946"/>
    </source>
</evidence>
<dbReference type="InterPro" id="IPR000760">
    <property type="entry name" value="Inositol_monophosphatase-like"/>
</dbReference>
<dbReference type="Gene3D" id="3.40.190.80">
    <property type="match status" value="1"/>
</dbReference>
<keyword evidence="4 7" id="KW-0479">Metal-binding</keyword>
<dbReference type="EC" id="3.1.3.25" evidence="8"/>
<comment type="catalytic activity">
    <reaction evidence="1 8">
        <text>a myo-inositol phosphate + H2O = myo-inositol + phosphate</text>
        <dbReference type="Rhea" id="RHEA:24056"/>
        <dbReference type="ChEBI" id="CHEBI:15377"/>
        <dbReference type="ChEBI" id="CHEBI:17268"/>
        <dbReference type="ChEBI" id="CHEBI:43474"/>
        <dbReference type="ChEBI" id="CHEBI:84139"/>
        <dbReference type="EC" id="3.1.3.25"/>
    </reaction>
</comment>
<comment type="cofactor">
    <cofactor evidence="2 7 8">
        <name>Mg(2+)</name>
        <dbReference type="ChEBI" id="CHEBI:18420"/>
    </cofactor>
</comment>
<organism evidence="9">
    <name type="scientific">Schlesneria paludicola</name>
    <dbReference type="NCBI Taxonomy" id="360056"/>
    <lineage>
        <taxon>Bacteria</taxon>
        <taxon>Pseudomonadati</taxon>
        <taxon>Planctomycetota</taxon>
        <taxon>Planctomycetia</taxon>
        <taxon>Planctomycetales</taxon>
        <taxon>Planctomycetaceae</taxon>
        <taxon>Schlesneria</taxon>
    </lineage>
</organism>
<accession>A0A7C2NVJ4</accession>
<dbReference type="PROSITE" id="PS00630">
    <property type="entry name" value="IMP_2"/>
    <property type="match status" value="1"/>
</dbReference>
<evidence type="ECO:0000256" key="1">
    <source>
        <dbReference type="ARBA" id="ARBA00001033"/>
    </source>
</evidence>
<evidence type="ECO:0000256" key="5">
    <source>
        <dbReference type="ARBA" id="ARBA00022801"/>
    </source>
</evidence>
<dbReference type="PANTHER" id="PTHR20854:SF4">
    <property type="entry name" value="INOSITOL-1-MONOPHOSPHATASE-RELATED"/>
    <property type="match status" value="1"/>
</dbReference>
<evidence type="ECO:0000256" key="6">
    <source>
        <dbReference type="ARBA" id="ARBA00022842"/>
    </source>
</evidence>
<dbReference type="GO" id="GO:0008934">
    <property type="term" value="F:inositol monophosphate 1-phosphatase activity"/>
    <property type="evidence" value="ECO:0007669"/>
    <property type="project" value="InterPro"/>
</dbReference>
<keyword evidence="6 7" id="KW-0460">Magnesium</keyword>
<name>A0A7C2NVJ4_9PLAN</name>
<evidence type="ECO:0000256" key="7">
    <source>
        <dbReference type="PIRSR" id="PIRSR600760-2"/>
    </source>
</evidence>
<dbReference type="AlphaFoldDB" id="A0A7C2NVJ4"/>